<evidence type="ECO:0000313" key="3">
    <source>
        <dbReference type="Proteomes" id="UP000033710"/>
    </source>
</evidence>
<feature type="compositionally biased region" description="Basic and acidic residues" evidence="1">
    <location>
        <begin position="31"/>
        <end position="40"/>
    </location>
</feature>
<evidence type="ECO:0000313" key="2">
    <source>
        <dbReference type="EMBL" id="KJR84775.1"/>
    </source>
</evidence>
<sequence length="73" mass="8248">MPDSSPAAQIEVTRRENAQNSTETGAYGRPKHGDRGEGRRIGHPRRSHVMGPKLGVHPMQEQLQKHARLRKKM</sequence>
<protein>
    <submittedName>
        <fullName evidence="2">Uncharacterized protein</fullName>
    </submittedName>
</protein>
<dbReference type="Proteomes" id="UP000033710">
    <property type="component" value="Unassembled WGS sequence"/>
</dbReference>
<dbReference type="GeneID" id="27672029"/>
<accession>A0A0F2M7H1</accession>
<name>A0A0F2M7H1_SPOSC</name>
<dbReference type="VEuPathDB" id="FungiDB:SPSK_10206"/>
<dbReference type="EMBL" id="AXCR01000007">
    <property type="protein sequence ID" value="KJR84775.1"/>
    <property type="molecule type" value="Genomic_DNA"/>
</dbReference>
<dbReference type="RefSeq" id="XP_016587451.1">
    <property type="nucleotide sequence ID" value="XM_016736752.1"/>
</dbReference>
<dbReference type="KEGG" id="ssck:SPSK_10206"/>
<organism evidence="2 3">
    <name type="scientific">Sporothrix schenckii 1099-18</name>
    <dbReference type="NCBI Taxonomy" id="1397361"/>
    <lineage>
        <taxon>Eukaryota</taxon>
        <taxon>Fungi</taxon>
        <taxon>Dikarya</taxon>
        <taxon>Ascomycota</taxon>
        <taxon>Pezizomycotina</taxon>
        <taxon>Sordariomycetes</taxon>
        <taxon>Sordariomycetidae</taxon>
        <taxon>Ophiostomatales</taxon>
        <taxon>Ophiostomataceae</taxon>
        <taxon>Sporothrix</taxon>
    </lineage>
</organism>
<evidence type="ECO:0000256" key="1">
    <source>
        <dbReference type="SAM" id="MobiDB-lite"/>
    </source>
</evidence>
<reference evidence="2 3" key="2">
    <citation type="journal article" date="2015" name="Eukaryot. Cell">
        <title>Asexual propagation of a virulent clone complex in a human and feline outbreak of sporotrichosis.</title>
        <authorList>
            <person name="Teixeira Mde M."/>
            <person name="Rodrigues A.M."/>
            <person name="Tsui C.K."/>
            <person name="de Almeida L.G."/>
            <person name="Van Diepeningen A.D."/>
            <person name="van den Ende B.G."/>
            <person name="Fernandes G.F."/>
            <person name="Kano R."/>
            <person name="Hamelin R.C."/>
            <person name="Lopes-Bezerra L.M."/>
            <person name="Vasconcelos A.T."/>
            <person name="de Hoog S."/>
            <person name="de Camargo Z.P."/>
            <person name="Felipe M.S."/>
        </authorList>
    </citation>
    <scope>NUCLEOTIDE SEQUENCE [LARGE SCALE GENOMIC DNA]</scope>
    <source>
        <strain evidence="2 3">1099-18</strain>
    </source>
</reference>
<proteinExistence type="predicted"/>
<gene>
    <name evidence="2" type="ORF">SPSK_10206</name>
</gene>
<reference evidence="2 3" key="1">
    <citation type="journal article" date="2014" name="BMC Genomics">
        <title>Comparative genomics of the major fungal agents of human and animal Sporotrichosis: Sporothrix schenckii and Sporothrix brasiliensis.</title>
        <authorList>
            <person name="Teixeira M.M."/>
            <person name="de Almeida L.G."/>
            <person name="Kubitschek-Barreira P."/>
            <person name="Alves F.L."/>
            <person name="Kioshima E.S."/>
            <person name="Abadio A.K."/>
            <person name="Fernandes L."/>
            <person name="Derengowski L.S."/>
            <person name="Ferreira K.S."/>
            <person name="Souza R.C."/>
            <person name="Ruiz J.C."/>
            <person name="de Andrade N.C."/>
            <person name="Paes H.C."/>
            <person name="Nicola A.M."/>
            <person name="Albuquerque P."/>
            <person name="Gerber A.L."/>
            <person name="Martins V.P."/>
            <person name="Peconick L.D."/>
            <person name="Neto A.V."/>
            <person name="Chaucanez C.B."/>
            <person name="Silva P.A."/>
            <person name="Cunha O.L."/>
            <person name="de Oliveira F.F."/>
            <person name="dos Santos T.C."/>
            <person name="Barros A.L."/>
            <person name="Soares M.A."/>
            <person name="de Oliveira L.M."/>
            <person name="Marini M.M."/>
            <person name="Villalobos-Duno H."/>
            <person name="Cunha M.M."/>
            <person name="de Hoog S."/>
            <person name="da Silveira J.F."/>
            <person name="Henrissat B."/>
            <person name="Nino-Vega G.A."/>
            <person name="Cisalpino P.S."/>
            <person name="Mora-Montes H.M."/>
            <person name="Almeida S.R."/>
            <person name="Stajich J.E."/>
            <person name="Lopes-Bezerra L.M."/>
            <person name="Vasconcelos A.T."/>
            <person name="Felipe M.S."/>
        </authorList>
    </citation>
    <scope>NUCLEOTIDE SEQUENCE [LARGE SCALE GENOMIC DNA]</scope>
    <source>
        <strain evidence="2 3">1099-18</strain>
    </source>
</reference>
<dbReference type="AlphaFoldDB" id="A0A0F2M7H1"/>
<comment type="caution">
    <text evidence="2">The sequence shown here is derived from an EMBL/GenBank/DDBJ whole genome shotgun (WGS) entry which is preliminary data.</text>
</comment>
<feature type="region of interest" description="Disordered" evidence="1">
    <location>
        <begin position="1"/>
        <end position="54"/>
    </location>
</feature>